<dbReference type="EMBL" id="JAPFFF010000003">
    <property type="protein sequence ID" value="KAK8895567.1"/>
    <property type="molecule type" value="Genomic_DNA"/>
</dbReference>
<keyword evidence="1" id="KW-0812">Transmembrane</keyword>
<dbReference type="Gene3D" id="3.40.50.1820">
    <property type="entry name" value="alpha/beta hydrolase"/>
    <property type="match status" value="1"/>
</dbReference>
<comment type="caution">
    <text evidence="2">The sequence shown here is derived from an EMBL/GenBank/DDBJ whole genome shotgun (WGS) entry which is preliminary data.</text>
</comment>
<gene>
    <name evidence="2" type="ORF">M9Y10_024037</name>
</gene>
<reference evidence="2 3" key="1">
    <citation type="submission" date="2024-04" db="EMBL/GenBank/DDBJ databases">
        <title>Tritrichomonas musculus Genome.</title>
        <authorList>
            <person name="Alves-Ferreira E."/>
            <person name="Grigg M."/>
            <person name="Lorenzi H."/>
            <person name="Galac M."/>
        </authorList>
    </citation>
    <scope>NUCLEOTIDE SEQUENCE [LARGE SCALE GENOMIC DNA]</scope>
    <source>
        <strain evidence="2 3">EAF2021</strain>
    </source>
</reference>
<dbReference type="Pfam" id="PF07224">
    <property type="entry name" value="Chlorophyllase"/>
    <property type="match status" value="1"/>
</dbReference>
<proteinExistence type="predicted"/>
<keyword evidence="1" id="KW-0472">Membrane</keyword>
<evidence type="ECO:0000313" key="2">
    <source>
        <dbReference type="EMBL" id="KAK8895567.1"/>
    </source>
</evidence>
<dbReference type="Proteomes" id="UP001470230">
    <property type="component" value="Unassembled WGS sequence"/>
</dbReference>
<name>A0ABR2KWU1_9EUKA</name>
<evidence type="ECO:0000313" key="3">
    <source>
        <dbReference type="Proteomes" id="UP001470230"/>
    </source>
</evidence>
<sequence>MIIVTIFLTFLFIILALILALFILCFIASRRPAVENDYFNQISSCMPIEQKYTAKGDYHVSYFEAPSEYDYVKKYEIWYPSEILLNDKSNRKYPLVIMANGTGIMASRYKAIFDHLASWGFIVVGNENENSGNGKSSSACLDYMISLNSNKENQFYEKIDLDNIAVAGHSQGGLGAINAVLGQKNGDKYKTIYTASAPTNNIAEFILKVPYNDMSKLQIPYFQTSGTLKIDAGVDENSGISPLSSLEERYNLVSEKVPKILARRVNTDHGNMLPKADGYMTAWLSFWLQNDLEAKKAFFGTDAEILINPNWTDIKKNI</sequence>
<evidence type="ECO:0000256" key="1">
    <source>
        <dbReference type="SAM" id="Phobius"/>
    </source>
</evidence>
<accession>A0ABR2KWU1</accession>
<keyword evidence="3" id="KW-1185">Reference proteome</keyword>
<protein>
    <submittedName>
        <fullName evidence="2">Uncharacterized protein</fullName>
    </submittedName>
</protein>
<dbReference type="PANTHER" id="PTHR33428">
    <property type="entry name" value="CHLOROPHYLLASE-2, CHLOROPLASTIC"/>
    <property type="match status" value="1"/>
</dbReference>
<feature type="transmembrane region" description="Helical" evidence="1">
    <location>
        <begin position="6"/>
        <end position="28"/>
    </location>
</feature>
<dbReference type="InterPro" id="IPR017395">
    <property type="entry name" value="Chlorophyllase-like"/>
</dbReference>
<keyword evidence="1" id="KW-1133">Transmembrane helix</keyword>
<dbReference type="SUPFAM" id="SSF53474">
    <property type="entry name" value="alpha/beta-Hydrolases"/>
    <property type="match status" value="1"/>
</dbReference>
<dbReference type="InterPro" id="IPR029058">
    <property type="entry name" value="AB_hydrolase_fold"/>
</dbReference>
<organism evidence="2 3">
    <name type="scientific">Tritrichomonas musculus</name>
    <dbReference type="NCBI Taxonomy" id="1915356"/>
    <lineage>
        <taxon>Eukaryota</taxon>
        <taxon>Metamonada</taxon>
        <taxon>Parabasalia</taxon>
        <taxon>Tritrichomonadida</taxon>
        <taxon>Tritrichomonadidae</taxon>
        <taxon>Tritrichomonas</taxon>
    </lineage>
</organism>
<dbReference type="PANTHER" id="PTHR33428:SF14">
    <property type="entry name" value="CARBOXYLESTERASE TYPE B DOMAIN-CONTAINING PROTEIN"/>
    <property type="match status" value="1"/>
</dbReference>